<evidence type="ECO:0000313" key="3">
    <source>
        <dbReference type="WBParaSite" id="SPAL_0001081800.1"/>
    </source>
</evidence>
<keyword evidence="1" id="KW-0812">Transmembrane</keyword>
<evidence type="ECO:0000256" key="1">
    <source>
        <dbReference type="SAM" id="Phobius"/>
    </source>
</evidence>
<dbReference type="SUPFAM" id="SSF47798">
    <property type="entry name" value="Barrier-to-autointegration factor, BAF"/>
    <property type="match status" value="1"/>
</dbReference>
<accession>A0A0N5BYG3</accession>
<dbReference type="GO" id="GO:0003677">
    <property type="term" value="F:DNA binding"/>
    <property type="evidence" value="ECO:0007669"/>
    <property type="project" value="InterPro"/>
</dbReference>
<dbReference type="InterPro" id="IPR036617">
    <property type="entry name" value="BAF_sf"/>
</dbReference>
<organism evidence="2 3">
    <name type="scientific">Strongyloides papillosus</name>
    <name type="common">Intestinal threadworm</name>
    <dbReference type="NCBI Taxonomy" id="174720"/>
    <lineage>
        <taxon>Eukaryota</taxon>
        <taxon>Metazoa</taxon>
        <taxon>Ecdysozoa</taxon>
        <taxon>Nematoda</taxon>
        <taxon>Chromadorea</taxon>
        <taxon>Rhabditida</taxon>
        <taxon>Tylenchina</taxon>
        <taxon>Panagrolaimomorpha</taxon>
        <taxon>Strongyloidoidea</taxon>
        <taxon>Strongyloididae</taxon>
        <taxon>Strongyloides</taxon>
    </lineage>
</organism>
<keyword evidence="1" id="KW-0472">Membrane</keyword>
<dbReference type="Gene3D" id="1.10.150.40">
    <property type="entry name" value="Barrier-to-autointegration factor, BAF"/>
    <property type="match status" value="1"/>
</dbReference>
<keyword evidence="2" id="KW-1185">Reference proteome</keyword>
<evidence type="ECO:0000313" key="2">
    <source>
        <dbReference type="Proteomes" id="UP000046392"/>
    </source>
</evidence>
<dbReference type="SMART" id="SM01023">
    <property type="entry name" value="BAF"/>
    <property type="match status" value="1"/>
</dbReference>
<dbReference type="InterPro" id="IPR004122">
    <property type="entry name" value="BAF_prot"/>
</dbReference>
<feature type="transmembrane region" description="Helical" evidence="1">
    <location>
        <begin position="97"/>
        <end position="114"/>
    </location>
</feature>
<keyword evidence="1" id="KW-1133">Transmembrane helix</keyword>
<reference evidence="3" key="1">
    <citation type="submission" date="2017-02" db="UniProtKB">
        <authorList>
            <consortium name="WormBaseParasite"/>
        </authorList>
    </citation>
    <scope>IDENTIFICATION</scope>
</reference>
<dbReference type="AlphaFoldDB" id="A0A0N5BYG3"/>
<dbReference type="Proteomes" id="UP000046392">
    <property type="component" value="Unplaced"/>
</dbReference>
<sequence length="115" mass="13339">MSTSKKYASFTSEPICDKKVSAVFWCWQGICSRIPKRLLLGIEKAPQLYGSYLLQDRNESKFNGMLQNDYKMNFKNAGQCTGSLSEYAKHHRDMEDGFIFSTNFFLTLLYYYGLL</sequence>
<dbReference type="WBParaSite" id="SPAL_0001081800.1">
    <property type="protein sequence ID" value="SPAL_0001081800.1"/>
    <property type="gene ID" value="SPAL_0001081800"/>
</dbReference>
<dbReference type="Pfam" id="PF02961">
    <property type="entry name" value="SAM_BAF"/>
    <property type="match status" value="1"/>
</dbReference>
<protein>
    <submittedName>
        <fullName evidence="3">Uncharacterized protein</fullName>
    </submittedName>
</protein>
<proteinExistence type="predicted"/>
<name>A0A0N5BYG3_STREA</name>